<dbReference type="RefSeq" id="WP_178377469.1">
    <property type="nucleotide sequence ID" value="NZ_FSRN01000005.1"/>
</dbReference>
<keyword evidence="1" id="KW-0175">Coiled coil</keyword>
<feature type="coiled-coil region" evidence="1">
    <location>
        <begin position="54"/>
        <end position="81"/>
    </location>
</feature>
<dbReference type="AlphaFoldDB" id="A0A1N6IN55"/>
<sequence>ELKNKPGHTLEAAINEVIGLSYNSDMHNAIAVNEEKDKYLEALHSFVAQQNKYFENYQEALQKKDDQIDRLESLISSLIENNSENAPAISEESKMSPNEPKKIEKKQSLFKKIFG</sequence>
<keyword evidence="4" id="KW-1185">Reference proteome</keyword>
<evidence type="ECO:0000256" key="1">
    <source>
        <dbReference type="SAM" id="Coils"/>
    </source>
</evidence>
<dbReference type="Proteomes" id="UP000184758">
    <property type="component" value="Unassembled WGS sequence"/>
</dbReference>
<organism evidence="3 4">
    <name type="scientific">Carnobacterium alterfunditum</name>
    <dbReference type="NCBI Taxonomy" id="28230"/>
    <lineage>
        <taxon>Bacteria</taxon>
        <taxon>Bacillati</taxon>
        <taxon>Bacillota</taxon>
        <taxon>Bacilli</taxon>
        <taxon>Lactobacillales</taxon>
        <taxon>Carnobacteriaceae</taxon>
        <taxon>Carnobacterium</taxon>
    </lineage>
</organism>
<accession>A0A1N6IN55</accession>
<feature type="non-terminal residue" evidence="3">
    <location>
        <position position="1"/>
    </location>
</feature>
<proteinExistence type="predicted"/>
<protein>
    <submittedName>
        <fullName evidence="3">Uncharacterized protein</fullName>
    </submittedName>
</protein>
<feature type="compositionally biased region" description="Basic and acidic residues" evidence="2">
    <location>
        <begin position="91"/>
        <end position="107"/>
    </location>
</feature>
<reference evidence="4" key="1">
    <citation type="submission" date="2016-11" db="EMBL/GenBank/DDBJ databases">
        <authorList>
            <person name="Varghese N."/>
            <person name="Submissions S."/>
        </authorList>
    </citation>
    <scope>NUCLEOTIDE SEQUENCE [LARGE SCALE GENOMIC DNA]</scope>
    <source>
        <strain evidence="4">313</strain>
    </source>
</reference>
<gene>
    <name evidence="3" type="ORF">SAMN05878443_2438</name>
</gene>
<dbReference type="eggNOG" id="ENOG5032XYH">
    <property type="taxonomic scope" value="Bacteria"/>
</dbReference>
<evidence type="ECO:0000313" key="4">
    <source>
        <dbReference type="Proteomes" id="UP000184758"/>
    </source>
</evidence>
<dbReference type="EMBL" id="FSRN01000005">
    <property type="protein sequence ID" value="SIO33462.1"/>
    <property type="molecule type" value="Genomic_DNA"/>
</dbReference>
<name>A0A1N6IN55_9LACT</name>
<evidence type="ECO:0000256" key="2">
    <source>
        <dbReference type="SAM" id="MobiDB-lite"/>
    </source>
</evidence>
<feature type="region of interest" description="Disordered" evidence="2">
    <location>
        <begin position="83"/>
        <end position="115"/>
    </location>
</feature>
<evidence type="ECO:0000313" key="3">
    <source>
        <dbReference type="EMBL" id="SIO33462.1"/>
    </source>
</evidence>